<accession>A0ABW7FY51</accession>
<keyword evidence="3" id="KW-0378">Hydrolase</keyword>
<organism evidence="3 4">
    <name type="scientific">Roseateles rivi</name>
    <dbReference type="NCBI Taxonomy" id="3299028"/>
    <lineage>
        <taxon>Bacteria</taxon>
        <taxon>Pseudomonadati</taxon>
        <taxon>Pseudomonadota</taxon>
        <taxon>Betaproteobacteria</taxon>
        <taxon>Burkholderiales</taxon>
        <taxon>Sphaerotilaceae</taxon>
        <taxon>Roseateles</taxon>
    </lineage>
</organism>
<dbReference type="Gene3D" id="3.40.50.1820">
    <property type="entry name" value="alpha/beta hydrolase"/>
    <property type="match status" value="1"/>
</dbReference>
<feature type="domain" description="AB hydrolase-1" evidence="2">
    <location>
        <begin position="85"/>
        <end position="321"/>
    </location>
</feature>
<evidence type="ECO:0000313" key="4">
    <source>
        <dbReference type="Proteomes" id="UP001606099"/>
    </source>
</evidence>
<dbReference type="PANTHER" id="PTHR43798:SF33">
    <property type="entry name" value="HYDROLASE, PUTATIVE (AFU_ORTHOLOGUE AFUA_2G14860)-RELATED"/>
    <property type="match status" value="1"/>
</dbReference>
<dbReference type="EMBL" id="JBIGHZ010000005">
    <property type="protein sequence ID" value="MFG6449228.1"/>
    <property type="molecule type" value="Genomic_DNA"/>
</dbReference>
<dbReference type="GO" id="GO:0016787">
    <property type="term" value="F:hydrolase activity"/>
    <property type="evidence" value="ECO:0007669"/>
    <property type="project" value="UniProtKB-KW"/>
</dbReference>
<evidence type="ECO:0000313" key="3">
    <source>
        <dbReference type="EMBL" id="MFG6449228.1"/>
    </source>
</evidence>
<dbReference type="Proteomes" id="UP001606099">
    <property type="component" value="Unassembled WGS sequence"/>
</dbReference>
<dbReference type="InterPro" id="IPR029058">
    <property type="entry name" value="AB_hydrolase_fold"/>
</dbReference>
<dbReference type="PANTHER" id="PTHR43798">
    <property type="entry name" value="MONOACYLGLYCEROL LIPASE"/>
    <property type="match status" value="1"/>
</dbReference>
<feature type="transmembrane region" description="Helical" evidence="1">
    <location>
        <begin position="20"/>
        <end position="38"/>
    </location>
</feature>
<keyword evidence="4" id="KW-1185">Reference proteome</keyword>
<name>A0ABW7FY51_9BURK</name>
<dbReference type="InterPro" id="IPR000073">
    <property type="entry name" value="AB_hydrolase_1"/>
</dbReference>
<dbReference type="InterPro" id="IPR050266">
    <property type="entry name" value="AB_hydrolase_sf"/>
</dbReference>
<proteinExistence type="predicted"/>
<reference evidence="3 4" key="1">
    <citation type="submission" date="2024-08" db="EMBL/GenBank/DDBJ databases">
        <authorList>
            <person name="Lu H."/>
        </authorList>
    </citation>
    <scope>NUCLEOTIDE SEQUENCE [LARGE SCALE GENOMIC DNA]</scope>
    <source>
        <strain evidence="3 4">BYS180W</strain>
    </source>
</reference>
<keyword evidence="1" id="KW-0812">Transmembrane</keyword>
<keyword evidence="1" id="KW-1133">Transmembrane helix</keyword>
<keyword evidence="1" id="KW-0472">Membrane</keyword>
<dbReference type="RefSeq" id="WP_394462222.1">
    <property type="nucleotide sequence ID" value="NZ_JBIGHZ010000005.1"/>
</dbReference>
<evidence type="ECO:0000256" key="1">
    <source>
        <dbReference type="SAM" id="Phobius"/>
    </source>
</evidence>
<sequence>MPPRTDPAHQRPSGVVAVAVWRMLGLMLLGLALCAMAFRAPQRDLTSLVPRWAPAPSDFIELRLPGTSTPQLLHVRDQGPAGARPPLLLLHGLGSSLHSWEGWVAQLQGRYRVITVDLPGLGLSGPSPQGRYSTEEDLNFITALMAQLKLDRVVLGGHSLGAQLAWQFAAKHPERVEALVLVNGGWQQPSALQHPPIGFQLLGLDALLSPLLNDILPRPLLRQTLQQLWGDPSAVSSELVQRHYELIQRQGHREALRQRWQVLRANPSEPSTVSQTPTLILWGERDTYIPQQATRDLTASWPHSRWHTFAHLGHMPQEEDPRASVEPVLEFLHSLKP</sequence>
<dbReference type="Pfam" id="PF00561">
    <property type="entry name" value="Abhydrolase_1"/>
    <property type="match status" value="1"/>
</dbReference>
<dbReference type="PRINTS" id="PR00111">
    <property type="entry name" value="ABHYDROLASE"/>
</dbReference>
<protein>
    <submittedName>
        <fullName evidence="3">Alpha/beta fold hydrolase</fullName>
    </submittedName>
</protein>
<evidence type="ECO:0000259" key="2">
    <source>
        <dbReference type="Pfam" id="PF00561"/>
    </source>
</evidence>
<comment type="caution">
    <text evidence="3">The sequence shown here is derived from an EMBL/GenBank/DDBJ whole genome shotgun (WGS) entry which is preliminary data.</text>
</comment>
<dbReference type="SUPFAM" id="SSF53474">
    <property type="entry name" value="alpha/beta-Hydrolases"/>
    <property type="match status" value="1"/>
</dbReference>
<gene>
    <name evidence="3" type="ORF">ACG0Z6_13400</name>
</gene>